<dbReference type="AlphaFoldDB" id="A0A8H4UNB3"/>
<reference evidence="3" key="2">
    <citation type="submission" date="2020-05" db="EMBL/GenBank/DDBJ databases">
        <authorList>
            <person name="Kim H.-S."/>
            <person name="Proctor R.H."/>
            <person name="Brown D.W."/>
        </authorList>
    </citation>
    <scope>NUCLEOTIDE SEQUENCE</scope>
    <source>
        <strain evidence="3">NRRL 22465</strain>
    </source>
</reference>
<evidence type="ECO:0000313" key="4">
    <source>
        <dbReference type="Proteomes" id="UP000635477"/>
    </source>
</evidence>
<keyword evidence="2" id="KW-1133">Transmembrane helix</keyword>
<feature type="transmembrane region" description="Helical" evidence="2">
    <location>
        <begin position="93"/>
        <end position="115"/>
    </location>
</feature>
<comment type="caution">
    <text evidence="3">The sequence shown here is derived from an EMBL/GenBank/DDBJ whole genome shotgun (WGS) entry which is preliminary data.</text>
</comment>
<reference evidence="3" key="1">
    <citation type="journal article" date="2020" name="BMC Genomics">
        <title>Correction to: Identification and distribution of gene clusters required for synthesis of sphingolipid metabolism inhibitors in diverse species of the filamentous fungus Fusarium.</title>
        <authorList>
            <person name="Kim H.S."/>
            <person name="Lohmar J.M."/>
            <person name="Busman M."/>
            <person name="Brown D.W."/>
            <person name="Naumann T.A."/>
            <person name="Divon H.H."/>
            <person name="Lysoe E."/>
            <person name="Uhlig S."/>
            <person name="Proctor R.H."/>
        </authorList>
    </citation>
    <scope>NUCLEOTIDE SEQUENCE</scope>
    <source>
        <strain evidence="3">NRRL 22465</strain>
    </source>
</reference>
<name>A0A8H4UNB3_9HYPO</name>
<evidence type="ECO:0000256" key="1">
    <source>
        <dbReference type="SAM" id="MobiDB-lite"/>
    </source>
</evidence>
<dbReference type="OrthoDB" id="5092327at2759"/>
<dbReference type="Proteomes" id="UP000635477">
    <property type="component" value="Unassembled WGS sequence"/>
</dbReference>
<proteinExistence type="predicted"/>
<keyword evidence="4" id="KW-1185">Reference proteome</keyword>
<organism evidence="3 4">
    <name type="scientific">Fusarium zealandicum</name>
    <dbReference type="NCBI Taxonomy" id="1053134"/>
    <lineage>
        <taxon>Eukaryota</taxon>
        <taxon>Fungi</taxon>
        <taxon>Dikarya</taxon>
        <taxon>Ascomycota</taxon>
        <taxon>Pezizomycotina</taxon>
        <taxon>Sordariomycetes</taxon>
        <taxon>Hypocreomycetidae</taxon>
        <taxon>Hypocreales</taxon>
        <taxon>Nectriaceae</taxon>
        <taxon>Fusarium</taxon>
        <taxon>Fusarium staphyleae species complex</taxon>
    </lineage>
</organism>
<feature type="transmembrane region" description="Helical" evidence="2">
    <location>
        <begin position="53"/>
        <end position="73"/>
    </location>
</feature>
<accession>A0A8H4UNB3</accession>
<sequence>MDKSEPHSSSPNLYWLPYLFLSMAALVSWISTAILLFLAFARGRRFGNRLARYVLRVVALIVLIFAIVLIFGWTWGLSPFKGVCERGGGVRRAALIVSHLTLFFGILTTLLAAILDFPRDPPGPPPSGATTPPTRRPSRTGGAEV</sequence>
<evidence type="ECO:0000313" key="3">
    <source>
        <dbReference type="EMBL" id="KAF4979912.1"/>
    </source>
</evidence>
<feature type="transmembrane region" description="Helical" evidence="2">
    <location>
        <begin position="15"/>
        <end position="41"/>
    </location>
</feature>
<protein>
    <submittedName>
        <fullName evidence="3">Uncharacterized protein</fullName>
    </submittedName>
</protein>
<evidence type="ECO:0000256" key="2">
    <source>
        <dbReference type="SAM" id="Phobius"/>
    </source>
</evidence>
<dbReference type="EMBL" id="JABEYC010000267">
    <property type="protein sequence ID" value="KAF4979912.1"/>
    <property type="molecule type" value="Genomic_DNA"/>
</dbReference>
<gene>
    <name evidence="3" type="ORF">FZEAL_3974</name>
</gene>
<feature type="compositionally biased region" description="Low complexity" evidence="1">
    <location>
        <begin position="128"/>
        <end position="145"/>
    </location>
</feature>
<keyword evidence="2" id="KW-0812">Transmembrane</keyword>
<feature type="region of interest" description="Disordered" evidence="1">
    <location>
        <begin position="119"/>
        <end position="145"/>
    </location>
</feature>
<keyword evidence="2" id="KW-0472">Membrane</keyword>